<name>A0A6L3VQT1_9ACTN</name>
<gene>
    <name evidence="1" type="ORF">F9B16_22625</name>
</gene>
<dbReference type="InterPro" id="IPR016035">
    <property type="entry name" value="Acyl_Trfase/lysoPLipase"/>
</dbReference>
<organism evidence="1 2">
    <name type="scientific">Actinomadura montaniterrae</name>
    <dbReference type="NCBI Taxonomy" id="1803903"/>
    <lineage>
        <taxon>Bacteria</taxon>
        <taxon>Bacillati</taxon>
        <taxon>Actinomycetota</taxon>
        <taxon>Actinomycetes</taxon>
        <taxon>Streptosporangiales</taxon>
        <taxon>Thermomonosporaceae</taxon>
        <taxon>Actinomadura</taxon>
    </lineage>
</organism>
<dbReference type="AlphaFoldDB" id="A0A6L3VQT1"/>
<sequence length="389" mass="44450">MKAQVHVPEQHPADRTPFIAVLGSSGFRASWQAGISHVLEEIGNPVRWDLASGGTIPGLAAAAGMNRNWRRVVNAGVPTHKILAPAQGLRWFERKNLDLAGVFDLTVVEEWLDAWLAWVGVKTFRDLRYKPGEIRPAETSYRAGICVAMWRTDRPFLARCTLDQLRDPAFIHRAFRWAFFGRQFPWRKFKPVWIPDTVDEHLPWLKQEIDDHSPAFWARVSMSQWPACLPTVLQDPETLQLIFLADGGHIDNQPSLFNDGRIPSLPLLNPRLAQNRRQNKPGQQVRDAGRMPFGRVVRFELTPETNFSSLQASGLGLAERDAMWRRGVTQGRRRLSSELADLVKQHASDRRRSERMYDRVRVQVPGLHGFQSIAAARRPWTKRTLDNRS</sequence>
<dbReference type="SUPFAM" id="SSF52151">
    <property type="entry name" value="FabD/lysophospholipase-like"/>
    <property type="match status" value="1"/>
</dbReference>
<protein>
    <submittedName>
        <fullName evidence="1">Patatin-like phospholipase family protein</fullName>
    </submittedName>
</protein>
<dbReference type="RefSeq" id="WP_151542108.1">
    <property type="nucleotide sequence ID" value="NZ_WBMR01000066.1"/>
</dbReference>
<evidence type="ECO:0000313" key="2">
    <source>
        <dbReference type="Proteomes" id="UP000483004"/>
    </source>
</evidence>
<comment type="caution">
    <text evidence="1">The sequence shown here is derived from an EMBL/GenBank/DDBJ whole genome shotgun (WGS) entry which is preliminary data.</text>
</comment>
<keyword evidence="2" id="KW-1185">Reference proteome</keyword>
<dbReference type="EMBL" id="WBMR01000066">
    <property type="protein sequence ID" value="KAB2378962.1"/>
    <property type="molecule type" value="Genomic_DNA"/>
</dbReference>
<proteinExistence type="predicted"/>
<dbReference type="Proteomes" id="UP000483004">
    <property type="component" value="Unassembled WGS sequence"/>
</dbReference>
<evidence type="ECO:0000313" key="1">
    <source>
        <dbReference type="EMBL" id="KAB2378962.1"/>
    </source>
</evidence>
<reference evidence="1 2" key="1">
    <citation type="submission" date="2019-09" db="EMBL/GenBank/DDBJ databases">
        <title>Actinomadura physcomitrii sp. nov., a novel actinomycete isolated from moss [Physcomitrium sphaericum (Ludw) Fuernr].</title>
        <authorList>
            <person name="Liu C."/>
            <person name="Zhuang X."/>
        </authorList>
    </citation>
    <scope>NUCLEOTIDE SEQUENCE [LARGE SCALE GENOMIC DNA]</scope>
    <source>
        <strain evidence="1 2">CYP1-1B</strain>
    </source>
</reference>
<dbReference type="OrthoDB" id="3452061at2"/>
<accession>A0A6L3VQT1</accession>